<dbReference type="Proteomes" id="UP001530293">
    <property type="component" value="Unassembled WGS sequence"/>
</dbReference>
<comment type="caution">
    <text evidence="4">The sequence shown here is derived from an EMBL/GenBank/DDBJ whole genome shotgun (WGS) entry which is preliminary data.</text>
</comment>
<evidence type="ECO:0000256" key="2">
    <source>
        <dbReference type="SAM" id="MobiDB-lite"/>
    </source>
</evidence>
<feature type="domain" description="CCHC-type" evidence="3">
    <location>
        <begin position="78"/>
        <end position="93"/>
    </location>
</feature>
<keyword evidence="1" id="KW-0862">Zinc</keyword>
<feature type="region of interest" description="Disordered" evidence="2">
    <location>
        <begin position="1"/>
        <end position="61"/>
    </location>
</feature>
<dbReference type="InterPro" id="IPR042246">
    <property type="entry name" value="ZCCHC9"/>
</dbReference>
<organism evidence="4 5">
    <name type="scientific">Discostella pseudostelligera</name>
    <dbReference type="NCBI Taxonomy" id="259834"/>
    <lineage>
        <taxon>Eukaryota</taxon>
        <taxon>Sar</taxon>
        <taxon>Stramenopiles</taxon>
        <taxon>Ochrophyta</taxon>
        <taxon>Bacillariophyta</taxon>
        <taxon>Coscinodiscophyceae</taxon>
        <taxon>Thalassiosirophycidae</taxon>
        <taxon>Stephanodiscales</taxon>
        <taxon>Stephanodiscaceae</taxon>
        <taxon>Discostella</taxon>
    </lineage>
</organism>
<evidence type="ECO:0000259" key="3">
    <source>
        <dbReference type="PROSITE" id="PS50158"/>
    </source>
</evidence>
<dbReference type="AlphaFoldDB" id="A0ABD3MF05"/>
<dbReference type="InterPro" id="IPR036875">
    <property type="entry name" value="Znf_CCHC_sf"/>
</dbReference>
<dbReference type="SUPFAM" id="SSF57756">
    <property type="entry name" value="Retrovirus zinc finger-like domains"/>
    <property type="match status" value="2"/>
</dbReference>
<evidence type="ECO:0000313" key="5">
    <source>
        <dbReference type="Proteomes" id="UP001530293"/>
    </source>
</evidence>
<name>A0ABD3MF05_9STRA</name>
<dbReference type="GO" id="GO:0008270">
    <property type="term" value="F:zinc ion binding"/>
    <property type="evidence" value="ECO:0007669"/>
    <property type="project" value="UniProtKB-KW"/>
</dbReference>
<feature type="region of interest" description="Disordered" evidence="2">
    <location>
        <begin position="213"/>
        <end position="232"/>
    </location>
</feature>
<dbReference type="SMART" id="SM00343">
    <property type="entry name" value="ZnF_C2HC"/>
    <property type="match status" value="4"/>
</dbReference>
<gene>
    <name evidence="4" type="ORF">ACHAWU_001645</name>
</gene>
<reference evidence="4 5" key="1">
    <citation type="submission" date="2024-10" db="EMBL/GenBank/DDBJ databases">
        <title>Updated reference genomes for cyclostephanoid diatoms.</title>
        <authorList>
            <person name="Roberts W.R."/>
            <person name="Alverson A.J."/>
        </authorList>
    </citation>
    <scope>NUCLEOTIDE SEQUENCE [LARGE SCALE GENOMIC DNA]</scope>
    <source>
        <strain evidence="4 5">AJA232-27</strain>
    </source>
</reference>
<accession>A0ABD3MF05</accession>
<feature type="compositionally biased region" description="Basic and acidic residues" evidence="2">
    <location>
        <begin position="213"/>
        <end position="222"/>
    </location>
</feature>
<evidence type="ECO:0000313" key="4">
    <source>
        <dbReference type="EMBL" id="KAL3762700.1"/>
    </source>
</evidence>
<dbReference type="PANTHER" id="PTHR46242">
    <property type="entry name" value="ZINC FINGER CCHC DOMAIN-CONTAINING PROTEIN 9 ZCCHC9"/>
    <property type="match status" value="1"/>
</dbReference>
<dbReference type="PROSITE" id="PS50158">
    <property type="entry name" value="ZF_CCHC"/>
    <property type="match status" value="2"/>
</dbReference>
<feature type="compositionally biased region" description="Acidic residues" evidence="2">
    <location>
        <begin position="223"/>
        <end position="232"/>
    </location>
</feature>
<dbReference type="Gene3D" id="4.10.60.10">
    <property type="entry name" value="Zinc finger, CCHC-type"/>
    <property type="match status" value="2"/>
</dbReference>
<keyword evidence="5" id="KW-1185">Reference proteome</keyword>
<evidence type="ECO:0000256" key="1">
    <source>
        <dbReference type="PROSITE-ProRule" id="PRU00047"/>
    </source>
</evidence>
<dbReference type="Pfam" id="PF00098">
    <property type="entry name" value="zf-CCHC"/>
    <property type="match status" value="2"/>
</dbReference>
<feature type="compositionally biased region" description="Basic and acidic residues" evidence="2">
    <location>
        <begin position="40"/>
        <end position="54"/>
    </location>
</feature>
<keyword evidence="1" id="KW-0479">Metal-binding</keyword>
<sequence length="260" mass="29049">MEEKSRSPMKSSTSKVPPPPPSDGKNMNGPSPHRKRRKGKGEPKPKMTKEERRAKYTAIAHNRRDANIARARDKHIMCYRCRKTGHSAENCKNIADAKSDDGEDTGGRGEGKEKMSYNKKQGGNICYKCGSTEHRIQACPKIKPFLPPGGKNKKIDFGKIGDLPFANCYVCNKSGHLASHCPESAKGLYPQGGSCRECGSVYHFVADCPEKDNAKRTRHESDDRGDDDDSLVIDQFLEDEDPVVEEKVEKKAKKRKVVRF</sequence>
<proteinExistence type="predicted"/>
<dbReference type="InterPro" id="IPR001878">
    <property type="entry name" value="Znf_CCHC"/>
</dbReference>
<dbReference type="PANTHER" id="PTHR46242:SF1">
    <property type="entry name" value="ZINC FINGER CCHC DOMAIN-CONTAINING PROTEIN 9"/>
    <property type="match status" value="1"/>
</dbReference>
<feature type="domain" description="CCHC-type" evidence="3">
    <location>
        <begin position="168"/>
        <end position="183"/>
    </location>
</feature>
<keyword evidence="1" id="KW-0863">Zinc-finger</keyword>
<dbReference type="EMBL" id="JALLBG020000131">
    <property type="protein sequence ID" value="KAL3762700.1"/>
    <property type="molecule type" value="Genomic_DNA"/>
</dbReference>
<protein>
    <recommendedName>
        <fullName evidence="3">CCHC-type domain-containing protein</fullName>
    </recommendedName>
</protein>